<sequence>MDNDDENPSLFLLLLVSLTGHAMAAESNNHWQSATSASTASLPPVPPKDQEPLATLHLPSAALSYAQEQATPLSGAEIEN</sequence>
<organism evidence="2 3">
    <name type="scientific">Candidatus Fukatsuia symbiotica</name>
    <dbReference type="NCBI Taxonomy" id="1878942"/>
    <lineage>
        <taxon>Bacteria</taxon>
        <taxon>Pseudomonadati</taxon>
        <taxon>Pseudomonadota</taxon>
        <taxon>Gammaproteobacteria</taxon>
        <taxon>Enterobacterales</taxon>
        <taxon>Yersiniaceae</taxon>
        <taxon>Candidatus Fukatsuia</taxon>
    </lineage>
</organism>
<keyword evidence="3" id="KW-1185">Reference proteome</keyword>
<dbReference type="RefSeq" id="WP_119798002.1">
    <property type="nucleotide sequence ID" value="NZ_CP021662.1"/>
</dbReference>
<dbReference type="AlphaFoldDB" id="A0A2U8IBF7"/>
<accession>A0A2U8IBF7</accession>
<evidence type="ECO:0000256" key="1">
    <source>
        <dbReference type="SAM" id="MobiDB-lite"/>
    </source>
</evidence>
<gene>
    <name evidence="2" type="ORF">CCS41_15035</name>
</gene>
<geneLocation type="plasmid" evidence="3">
    <name>p5d_fsymbiotica-3</name>
</geneLocation>
<evidence type="ECO:0000313" key="2">
    <source>
        <dbReference type="EMBL" id="AWK15714.1"/>
    </source>
</evidence>
<keyword evidence="2" id="KW-0614">Plasmid</keyword>
<feature type="region of interest" description="Disordered" evidence="1">
    <location>
        <begin position="29"/>
        <end position="52"/>
    </location>
</feature>
<proteinExistence type="predicted"/>
<reference evidence="2 3" key="1">
    <citation type="submission" date="2017-05" db="EMBL/GenBank/DDBJ databases">
        <title>Genome sequence of Candidatus Fukatsuia symbiotica and Candidatus Hamiltonella defensa from Acyrthosiphon pisum strain 5D.</title>
        <authorList>
            <person name="Patel V.A."/>
            <person name="Chevignon G."/>
            <person name="Russell J.A."/>
            <person name="Oliver K.M."/>
        </authorList>
    </citation>
    <scope>NUCLEOTIDE SEQUENCE [LARGE SCALE GENOMIC DNA]</scope>
    <source>
        <strain evidence="2 3">5D</strain>
        <plasmid evidence="3">p5d_fsymbiotica-3</plasmid>
    </source>
</reference>
<protein>
    <submittedName>
        <fullName evidence="2">Uncharacterized protein</fullName>
    </submittedName>
</protein>
<name>A0A2U8IBF7_9GAMM</name>
<dbReference type="KEGG" id="fsm:CCS41_15035"/>
<evidence type="ECO:0000313" key="3">
    <source>
        <dbReference type="Proteomes" id="UP000261875"/>
    </source>
</evidence>
<dbReference type="Proteomes" id="UP000261875">
    <property type="component" value="Plasmid p5D_Fsymbiotica-3"/>
</dbReference>
<dbReference type="EMBL" id="CP021662">
    <property type="protein sequence ID" value="AWK15714.1"/>
    <property type="molecule type" value="Genomic_DNA"/>
</dbReference>